<dbReference type="GO" id="GO:0008270">
    <property type="term" value="F:zinc ion binding"/>
    <property type="evidence" value="ECO:0007669"/>
    <property type="project" value="UniProtKB-KW"/>
</dbReference>
<dbReference type="SUPFAM" id="SSF47370">
    <property type="entry name" value="Bromodomain"/>
    <property type="match status" value="1"/>
</dbReference>
<keyword evidence="26" id="KW-1185">Reference proteome</keyword>
<dbReference type="InterPro" id="IPR001487">
    <property type="entry name" value="Bromodomain"/>
</dbReference>
<dbReference type="InterPro" id="IPR043145">
    <property type="entry name" value="Znf_ZZ_sf"/>
</dbReference>
<dbReference type="EMBL" id="NCKW01003621">
    <property type="protein sequence ID" value="POM75876.1"/>
    <property type="molecule type" value="Genomic_DNA"/>
</dbReference>
<dbReference type="GO" id="GO:0005634">
    <property type="term" value="C:nucleus"/>
    <property type="evidence" value="ECO:0007669"/>
    <property type="project" value="UniProtKB-SubCell"/>
</dbReference>
<evidence type="ECO:0000256" key="3">
    <source>
        <dbReference type="ARBA" id="ARBA00013184"/>
    </source>
</evidence>
<keyword evidence="14" id="KW-0539">Nucleus</keyword>
<comment type="catalytic activity">
    <reaction evidence="16">
        <text>L-lysyl-[protein] + acetyl-CoA = N(6)-acetyl-L-lysyl-[protein] + CoA + H(+)</text>
        <dbReference type="Rhea" id="RHEA:45948"/>
        <dbReference type="Rhea" id="RHEA-COMP:9752"/>
        <dbReference type="Rhea" id="RHEA-COMP:10731"/>
        <dbReference type="ChEBI" id="CHEBI:15378"/>
        <dbReference type="ChEBI" id="CHEBI:29969"/>
        <dbReference type="ChEBI" id="CHEBI:57287"/>
        <dbReference type="ChEBI" id="CHEBI:57288"/>
        <dbReference type="ChEBI" id="CHEBI:61930"/>
        <dbReference type="EC" id="2.3.1.48"/>
    </reaction>
</comment>
<dbReference type="PROSITE" id="PS51727">
    <property type="entry name" value="CBP_P300_HAT"/>
    <property type="match status" value="1"/>
</dbReference>
<evidence type="ECO:0000259" key="22">
    <source>
        <dbReference type="PROSITE" id="PS50134"/>
    </source>
</evidence>
<dbReference type="InterPro" id="IPR018359">
    <property type="entry name" value="Bromodomain_CS"/>
</dbReference>
<dbReference type="SMART" id="SM00291">
    <property type="entry name" value="ZnF_ZZ"/>
    <property type="match status" value="1"/>
</dbReference>
<dbReference type="GO" id="GO:0031490">
    <property type="term" value="F:chromatin DNA binding"/>
    <property type="evidence" value="ECO:0007669"/>
    <property type="project" value="TreeGrafter"/>
</dbReference>
<evidence type="ECO:0000256" key="15">
    <source>
        <dbReference type="ARBA" id="ARBA00023315"/>
    </source>
</evidence>
<keyword evidence="7 18" id="KW-0863">Zinc-finger</keyword>
<evidence type="ECO:0000313" key="25">
    <source>
        <dbReference type="EMBL" id="POM75876.1"/>
    </source>
</evidence>
<gene>
    <name evidence="25" type="ORF">PHPALM_6959</name>
</gene>
<keyword evidence="12" id="KW-0010">Activator</keyword>
<dbReference type="InterPro" id="IPR011011">
    <property type="entry name" value="Znf_FYVE_PHD"/>
</dbReference>
<evidence type="ECO:0000256" key="7">
    <source>
        <dbReference type="ARBA" id="ARBA00022771"/>
    </source>
</evidence>
<evidence type="ECO:0000256" key="8">
    <source>
        <dbReference type="ARBA" id="ARBA00022833"/>
    </source>
</evidence>
<dbReference type="Proteomes" id="UP000237271">
    <property type="component" value="Unassembled WGS sequence"/>
</dbReference>
<feature type="region of interest" description="Disordered" evidence="19">
    <location>
        <begin position="604"/>
        <end position="727"/>
    </location>
</feature>
<feature type="region of interest" description="Disordered" evidence="19">
    <location>
        <begin position="392"/>
        <end position="414"/>
    </location>
</feature>
<feature type="domain" description="PHD-type" evidence="21">
    <location>
        <begin position="186"/>
        <end position="287"/>
    </location>
</feature>
<protein>
    <recommendedName>
        <fullName evidence="3">histone acetyltransferase</fullName>
        <ecNumber evidence="3">2.3.1.48</ecNumber>
    </recommendedName>
</protein>
<evidence type="ECO:0000256" key="12">
    <source>
        <dbReference type="ARBA" id="ARBA00023159"/>
    </source>
</evidence>
<dbReference type="SUPFAM" id="SSF57850">
    <property type="entry name" value="RING/U-box"/>
    <property type="match status" value="1"/>
</dbReference>
<evidence type="ECO:0000256" key="14">
    <source>
        <dbReference type="ARBA" id="ARBA00023242"/>
    </source>
</evidence>
<feature type="compositionally biased region" description="Polar residues" evidence="19">
    <location>
        <begin position="618"/>
        <end position="654"/>
    </location>
</feature>
<dbReference type="SUPFAM" id="SSF57933">
    <property type="entry name" value="TAZ domain"/>
    <property type="match status" value="1"/>
</dbReference>
<comment type="function">
    <text evidence="1">Acetyltransferase enzyme. Acetylates histones, giving a specific tag for transcriptional activation.</text>
</comment>
<dbReference type="SMART" id="SM01250">
    <property type="entry name" value="KAT11"/>
    <property type="match status" value="1"/>
</dbReference>
<evidence type="ECO:0000256" key="10">
    <source>
        <dbReference type="ARBA" id="ARBA00023015"/>
    </source>
</evidence>
<dbReference type="Gene3D" id="3.30.40.10">
    <property type="entry name" value="Zinc/RING finger domain, C3HC4 (zinc finger)"/>
    <property type="match status" value="1"/>
</dbReference>
<feature type="domain" description="CBP/p300-type HAT" evidence="24">
    <location>
        <begin position="300"/>
        <end position="1043"/>
    </location>
</feature>
<evidence type="ECO:0000259" key="24">
    <source>
        <dbReference type="PROSITE" id="PS51727"/>
    </source>
</evidence>
<feature type="domain" description="Bromo" evidence="20">
    <location>
        <begin position="38"/>
        <end position="110"/>
    </location>
</feature>
<dbReference type="PANTHER" id="PTHR13808:SF1">
    <property type="entry name" value="HISTONE ACETYLTRANSFERASE"/>
    <property type="match status" value="1"/>
</dbReference>
<evidence type="ECO:0000256" key="13">
    <source>
        <dbReference type="ARBA" id="ARBA00023163"/>
    </source>
</evidence>
<dbReference type="GO" id="GO:0004402">
    <property type="term" value="F:histone acetyltransferase activity"/>
    <property type="evidence" value="ECO:0007669"/>
    <property type="project" value="InterPro"/>
</dbReference>
<dbReference type="Pfam" id="PF00439">
    <property type="entry name" value="Bromodomain"/>
    <property type="match status" value="1"/>
</dbReference>
<organism evidence="25 26">
    <name type="scientific">Phytophthora palmivora</name>
    <dbReference type="NCBI Taxonomy" id="4796"/>
    <lineage>
        <taxon>Eukaryota</taxon>
        <taxon>Sar</taxon>
        <taxon>Stramenopiles</taxon>
        <taxon>Oomycota</taxon>
        <taxon>Peronosporomycetes</taxon>
        <taxon>Peronosporales</taxon>
        <taxon>Peronosporaceae</taxon>
        <taxon>Phytophthora</taxon>
    </lineage>
</organism>
<dbReference type="Pfam" id="PF08214">
    <property type="entry name" value="HAT_KAT11"/>
    <property type="match status" value="1"/>
</dbReference>
<dbReference type="GO" id="GO:0000123">
    <property type="term" value="C:histone acetyltransferase complex"/>
    <property type="evidence" value="ECO:0007669"/>
    <property type="project" value="TreeGrafter"/>
</dbReference>
<dbReference type="OrthoDB" id="899at2759"/>
<feature type="compositionally biased region" description="Basic and acidic residues" evidence="19">
    <location>
        <begin position="1126"/>
        <end position="1136"/>
    </location>
</feature>
<dbReference type="GO" id="GO:0003713">
    <property type="term" value="F:transcription coactivator activity"/>
    <property type="evidence" value="ECO:0007669"/>
    <property type="project" value="TreeGrafter"/>
</dbReference>
<dbReference type="SMART" id="SM00249">
    <property type="entry name" value="PHD"/>
    <property type="match status" value="1"/>
</dbReference>
<dbReference type="PANTHER" id="PTHR13808">
    <property type="entry name" value="CBP/P300-RELATED"/>
    <property type="match status" value="1"/>
</dbReference>
<name>A0A2P4YDJ2_9STRA</name>
<dbReference type="PROSITE" id="PS00633">
    <property type="entry name" value="BROMODOMAIN_1"/>
    <property type="match status" value="1"/>
</dbReference>
<dbReference type="SMART" id="SM00297">
    <property type="entry name" value="BROMO"/>
    <property type="match status" value="1"/>
</dbReference>
<dbReference type="InterPro" id="IPR019787">
    <property type="entry name" value="Znf_PHD-finger"/>
</dbReference>
<feature type="region of interest" description="Disordered" evidence="19">
    <location>
        <begin position="875"/>
        <end position="977"/>
    </location>
</feature>
<dbReference type="InterPro" id="IPR031162">
    <property type="entry name" value="CBP_P300_HAT"/>
</dbReference>
<evidence type="ECO:0000256" key="6">
    <source>
        <dbReference type="ARBA" id="ARBA00022723"/>
    </source>
</evidence>
<keyword evidence="8" id="KW-0862">Zinc</keyword>
<evidence type="ECO:0000256" key="19">
    <source>
        <dbReference type="SAM" id="MobiDB-lite"/>
    </source>
</evidence>
<keyword evidence="5" id="KW-0808">Transferase</keyword>
<dbReference type="CDD" id="cd15614">
    <property type="entry name" value="PHD_HAC_like"/>
    <property type="match status" value="1"/>
</dbReference>
<dbReference type="GO" id="GO:0005667">
    <property type="term" value="C:transcription regulator complex"/>
    <property type="evidence" value="ECO:0007669"/>
    <property type="project" value="TreeGrafter"/>
</dbReference>
<dbReference type="Gene3D" id="1.20.1020.10">
    <property type="entry name" value="TAZ domain"/>
    <property type="match status" value="1"/>
</dbReference>
<dbReference type="Gene3D" id="1.20.920.10">
    <property type="entry name" value="Bromodomain-like"/>
    <property type="match status" value="1"/>
</dbReference>
<evidence type="ECO:0000256" key="4">
    <source>
        <dbReference type="ARBA" id="ARBA00022481"/>
    </source>
</evidence>
<dbReference type="PRINTS" id="PR00503">
    <property type="entry name" value="BROMODOMAIN"/>
</dbReference>
<dbReference type="PROSITE" id="PS50134">
    <property type="entry name" value="ZF_TAZ"/>
    <property type="match status" value="1"/>
</dbReference>
<dbReference type="Pfam" id="PF00569">
    <property type="entry name" value="ZZ"/>
    <property type="match status" value="1"/>
</dbReference>
<dbReference type="CDD" id="cd02249">
    <property type="entry name" value="ZZ"/>
    <property type="match status" value="1"/>
</dbReference>
<keyword evidence="9" id="KW-0156">Chromatin regulator</keyword>
<dbReference type="PROSITE" id="PS50014">
    <property type="entry name" value="BROMODOMAIN_2"/>
    <property type="match status" value="1"/>
</dbReference>
<feature type="compositionally biased region" description="Polar residues" evidence="19">
    <location>
        <begin position="716"/>
        <end position="726"/>
    </location>
</feature>
<comment type="caution">
    <text evidence="25">The sequence shown here is derived from an EMBL/GenBank/DDBJ whole genome shotgun (WGS) entry which is preliminary data.</text>
</comment>
<dbReference type="InterPro" id="IPR013178">
    <property type="entry name" value="Histone_AcTrfase_Rtt109/CBP"/>
</dbReference>
<evidence type="ECO:0000259" key="20">
    <source>
        <dbReference type="PROSITE" id="PS50014"/>
    </source>
</evidence>
<evidence type="ECO:0000313" key="26">
    <source>
        <dbReference type="Proteomes" id="UP000237271"/>
    </source>
</evidence>
<accession>A0A2P4YDJ2</accession>
<dbReference type="SMART" id="SM00551">
    <property type="entry name" value="ZnF_TAZ"/>
    <property type="match status" value="1"/>
</dbReference>
<keyword evidence="10" id="KW-0805">Transcription regulation</keyword>
<feature type="domain" description="ZZ-type" evidence="23">
    <location>
        <begin position="1045"/>
        <end position="1098"/>
    </location>
</feature>
<feature type="compositionally biased region" description="Basic and acidic residues" evidence="19">
    <location>
        <begin position="1143"/>
        <end position="1152"/>
    </location>
</feature>
<dbReference type="InterPro" id="IPR000197">
    <property type="entry name" value="Znf_TAZ"/>
</dbReference>
<dbReference type="PROSITE" id="PS50135">
    <property type="entry name" value="ZF_ZZ_2"/>
    <property type="match status" value="1"/>
</dbReference>
<dbReference type="Gene3D" id="3.30.60.90">
    <property type="match status" value="1"/>
</dbReference>
<dbReference type="InterPro" id="IPR036427">
    <property type="entry name" value="Bromodomain-like_sf"/>
</dbReference>
<sequence>MTEGQLDEHIRSLRFNFCGHITIGELKSRLMPLLTKLMDSEYGWTFNNPVDPVQWNIPDYFDIIKCPMDLGTIKKRLENEHYNSVEAFAGDVRLVFENCIAYNSSTNKFNIAAKQLLASFNKSLATLKNQLEKQLFKRCEQRREEMCQLCGGDSFKFAPCMLFCSGPCAGRIRRHTHYYSDPRGEHHWCSSCYKQMKDGPIDMSLLPQLSSAATEVAPPPGTGIPFDGVLKKSSLVKRKNSEVAEEPWVECDSCKLWYHQICALFNERNHAISGEQEPFVCPICVKKQRAAGVKPSLDNGLKAKRLPITRMAKLIETRVMEAIEKAGKDEAMRMGSMGNSDSIGFSNGAKESTSDTQFGITIREVLSIDKQVQVKPRMGKLLTAKYEKSKKGEHGASAGAAGQTKSLKRPRSASSVADKKAAAATSASTSLSLQLTYRSRCICVFQELDGVDVLIFTLYVQEYGPDSLAPNAGRVYVSYLDSVNYFQPKKLRTLMHQQVMLGFLEDCKNRGFHTCHIWSCPPLKGDDYIFFCKPENQKIPKSARLRQWYQKLLVQAKHDGLVVNMSNLYAEYYMKKKAAHELPYFEGDYWPRLAEDLIKQLEEKDNGNRAKSGAAGTGESSTNGASISGASTPANGSQTPISRSPSPIETSNENGVAIDGTAESKASLSKKGVMTPNSSSQNKSKRSKKGSFSTEPSVTRSSASKARSKKGGNPARSASSSKNVINNDPLMQKLKGILEPQKEDFFVVDLYPKCHKCAVPIVQDAYWELKTVPPPASVNNLLEAAKKTRSSSSSSRNSPPRHYHYFYCNSCYEINKTQLLHRVEVSGNCAKRAKDLSDRILPLNEKAAAAELAELDLQEIKFEAVLKFVDPTQDDDVETEVKVEDKLKPELKPTEEMKTEASGAKEKEKDNDVDTKAPTTGDEVAGDDTDNKTDSKIAEASSVAGPVVEEPTSLAEDTKGKSGDSDDNTLQTGETKKETGVVKKKIKRFIGDDLDDVIMPCEIFDTREAFLLYCQNNHCQFDQIRRAKHSSMMVLYHLFNQGTTGFTFSCSNCKTTLLSGNRWNCSICPVFNLCDTCHAKTKHEHQLHLFKVVPIPRPGNEVSNETVSTKVKGVVSKAGGAAGRAIKRESGSSDLKRTKHAKHAAEKKATSDRKRKLPQSSPVATPVASPGVKSETPSPAVAEGSAVTTPTAAGAASGSNGNTSDGDAAKKRRIHNIDPQLLLQLEHASSCTVPNCTFFNCNRMQAMLKHGAICEQRLAGPCVLCKRIIGLLSAHARQCTKDYSSCKVPRCADIRRHFLAQVQARQQQLKRARQAQQAANPDAAATATASTVADSATVAAAEETKNEAS</sequence>
<keyword evidence="4" id="KW-0488">Methylation</keyword>
<comment type="subcellular location">
    <subcellularLocation>
        <location evidence="2">Nucleus</location>
    </subcellularLocation>
</comment>
<evidence type="ECO:0000256" key="18">
    <source>
        <dbReference type="PROSITE-ProRule" id="PRU00228"/>
    </source>
</evidence>
<keyword evidence="13" id="KW-0804">Transcription</keyword>
<evidence type="ECO:0000259" key="23">
    <source>
        <dbReference type="PROSITE" id="PS50135"/>
    </source>
</evidence>
<evidence type="ECO:0000256" key="9">
    <source>
        <dbReference type="ARBA" id="ARBA00022853"/>
    </source>
</evidence>
<feature type="domain" description="TAZ-type" evidence="22">
    <location>
        <begin position="1207"/>
        <end position="1294"/>
    </location>
</feature>
<dbReference type="EC" id="2.3.1.48" evidence="3"/>
<dbReference type="InterPro" id="IPR001965">
    <property type="entry name" value="Znf_PHD"/>
</dbReference>
<evidence type="ECO:0000256" key="17">
    <source>
        <dbReference type="PROSITE-ProRule" id="PRU00035"/>
    </source>
</evidence>
<dbReference type="InterPro" id="IPR000433">
    <property type="entry name" value="Znf_ZZ"/>
</dbReference>
<keyword evidence="11 17" id="KW-0103">Bromodomain</keyword>
<dbReference type="GO" id="GO:0140297">
    <property type="term" value="F:DNA-binding transcription factor binding"/>
    <property type="evidence" value="ECO:0007669"/>
    <property type="project" value="UniProtKB-ARBA"/>
</dbReference>
<dbReference type="PROSITE" id="PS50016">
    <property type="entry name" value="ZF_PHD_2"/>
    <property type="match status" value="1"/>
</dbReference>
<evidence type="ECO:0000256" key="5">
    <source>
        <dbReference type="ARBA" id="ARBA00022679"/>
    </source>
</evidence>
<reference evidence="25 26" key="1">
    <citation type="journal article" date="2017" name="Genome Biol. Evol.">
        <title>Phytophthora megakarya and P. palmivora, closely related causal agents of cacao black pod rot, underwent increases in genome sizes and gene numbers by different mechanisms.</title>
        <authorList>
            <person name="Ali S.S."/>
            <person name="Shao J."/>
            <person name="Lary D.J."/>
            <person name="Kronmiller B."/>
            <person name="Shen D."/>
            <person name="Strem M.D."/>
            <person name="Amoako-Attah I."/>
            <person name="Akrofi A.Y."/>
            <person name="Begoude B.A."/>
            <person name="Ten Hoopen G.M."/>
            <person name="Coulibaly K."/>
            <person name="Kebe B.I."/>
            <person name="Melnick R.L."/>
            <person name="Guiltinan M.J."/>
            <person name="Tyler B.M."/>
            <person name="Meinhardt L.W."/>
            <person name="Bailey B.A."/>
        </authorList>
    </citation>
    <scope>NUCLEOTIDE SEQUENCE [LARGE SCALE GENOMIC DNA]</scope>
    <source>
        <strain evidence="26">sbr112.9</strain>
    </source>
</reference>
<evidence type="ECO:0000256" key="11">
    <source>
        <dbReference type="ARBA" id="ARBA00023117"/>
    </source>
</evidence>
<dbReference type="InterPro" id="IPR035898">
    <property type="entry name" value="TAZ_dom_sf"/>
</dbReference>
<keyword evidence="6" id="KW-0479">Metal-binding</keyword>
<dbReference type="InterPro" id="IPR013083">
    <property type="entry name" value="Znf_RING/FYVE/PHD"/>
</dbReference>
<feature type="compositionally biased region" description="Low complexity" evidence="19">
    <location>
        <begin position="1184"/>
        <end position="1206"/>
    </location>
</feature>
<feature type="compositionally biased region" description="Basic and acidic residues" evidence="19">
    <location>
        <begin position="879"/>
        <end position="915"/>
    </location>
</feature>
<evidence type="ECO:0000256" key="2">
    <source>
        <dbReference type="ARBA" id="ARBA00004123"/>
    </source>
</evidence>
<evidence type="ECO:0000259" key="21">
    <source>
        <dbReference type="PROSITE" id="PS50016"/>
    </source>
</evidence>
<evidence type="ECO:0000256" key="1">
    <source>
        <dbReference type="ARBA" id="ARBA00002581"/>
    </source>
</evidence>
<evidence type="ECO:0000256" key="16">
    <source>
        <dbReference type="ARBA" id="ARBA00048017"/>
    </source>
</evidence>
<dbReference type="SUPFAM" id="SSF57903">
    <property type="entry name" value="FYVE/PHD zinc finger"/>
    <property type="match status" value="1"/>
</dbReference>
<dbReference type="Pfam" id="PF02135">
    <property type="entry name" value="zf-TAZ"/>
    <property type="match status" value="1"/>
</dbReference>
<keyword evidence="15" id="KW-0012">Acyltransferase</keyword>
<feature type="region of interest" description="Disordered" evidence="19">
    <location>
        <begin position="1117"/>
        <end position="1208"/>
    </location>
</feature>
<dbReference type="GO" id="GO:0045944">
    <property type="term" value="P:positive regulation of transcription by RNA polymerase II"/>
    <property type="evidence" value="ECO:0007669"/>
    <property type="project" value="TreeGrafter"/>
</dbReference>
<proteinExistence type="predicted"/>